<feature type="domain" description="DUF218" evidence="1">
    <location>
        <begin position="37"/>
        <end position="140"/>
    </location>
</feature>
<dbReference type="GO" id="GO:0005886">
    <property type="term" value="C:plasma membrane"/>
    <property type="evidence" value="ECO:0007669"/>
    <property type="project" value="TreeGrafter"/>
</dbReference>
<dbReference type="CDD" id="cd06259">
    <property type="entry name" value="YdcF-like"/>
    <property type="match status" value="1"/>
</dbReference>
<dbReference type="GO" id="GO:0000270">
    <property type="term" value="P:peptidoglycan metabolic process"/>
    <property type="evidence" value="ECO:0007669"/>
    <property type="project" value="TreeGrafter"/>
</dbReference>
<dbReference type="PANTHER" id="PTHR30336:SF4">
    <property type="entry name" value="ENVELOPE BIOGENESIS FACTOR ELYC"/>
    <property type="match status" value="1"/>
</dbReference>
<comment type="caution">
    <text evidence="2">The sequence shown here is derived from an EMBL/GenBank/DDBJ whole genome shotgun (WGS) entry which is preliminary data.</text>
</comment>
<organism evidence="2 3">
    <name type="scientific">Ruoffia tabacinasalis</name>
    <dbReference type="NCBI Taxonomy" id="87458"/>
    <lineage>
        <taxon>Bacteria</taxon>
        <taxon>Bacillati</taxon>
        <taxon>Bacillota</taxon>
        <taxon>Bacilli</taxon>
        <taxon>Lactobacillales</taxon>
        <taxon>Aerococcaceae</taxon>
        <taxon>Ruoffia</taxon>
    </lineage>
</organism>
<reference evidence="2 3" key="1">
    <citation type="submission" date="2019-05" db="EMBL/GenBank/DDBJ databases">
        <title>The metagenome of a microbial culture collection derived from dairy environment covers the genomic content of the human microbiome.</title>
        <authorList>
            <person name="Roder T."/>
            <person name="Wuthrich D."/>
            <person name="Sattari Z."/>
            <person name="Von Ah U."/>
            <person name="Bar C."/>
            <person name="Ronchi F."/>
            <person name="Macpherson A.J."/>
            <person name="Ganal-Vonarburg S.C."/>
            <person name="Bruggmann R."/>
            <person name="Vergeres G."/>
        </authorList>
    </citation>
    <scope>NUCLEOTIDE SEQUENCE [LARGE SCALE GENOMIC DNA]</scope>
    <source>
        <strain evidence="2 3">FAM 24227</strain>
    </source>
</reference>
<name>A0A5R9DVD6_9LACT</name>
<dbReference type="OrthoDB" id="9782395at2"/>
<protein>
    <submittedName>
        <fullName evidence="2">YdcF family protein</fullName>
    </submittedName>
</protein>
<accession>A0A5R9DVD6</accession>
<dbReference type="InterPro" id="IPR003848">
    <property type="entry name" value="DUF218"/>
</dbReference>
<dbReference type="Proteomes" id="UP000306420">
    <property type="component" value="Unassembled WGS sequence"/>
</dbReference>
<dbReference type="Gene3D" id="3.40.50.620">
    <property type="entry name" value="HUPs"/>
    <property type="match status" value="1"/>
</dbReference>
<evidence type="ECO:0000313" key="2">
    <source>
        <dbReference type="EMBL" id="TLQ40536.1"/>
    </source>
</evidence>
<dbReference type="AlphaFoldDB" id="A0A5R9DVD6"/>
<dbReference type="Pfam" id="PF02698">
    <property type="entry name" value="DUF218"/>
    <property type="match status" value="1"/>
</dbReference>
<proteinExistence type="predicted"/>
<evidence type="ECO:0000259" key="1">
    <source>
        <dbReference type="Pfam" id="PF02698"/>
    </source>
</evidence>
<gene>
    <name evidence="2" type="ORF">FEZ33_07980</name>
</gene>
<sequence>MKKRLKQLAVLIVLFWSWHAVWLYFNLDVGETPVLSDVIIVPEGGDGREDQAGRLLHDGYSLSDRIIVSPLYGENLNLLPHYQNAGVREDQIIAENEATSTYTNAVNTLNLMEENGWSSALVVTSDYHTRRTRMIYERVNRHYDFDLTYISAYVYTNEGEVISYLDTPGLRSAGRREIYKYYGYLFGLYHFLDLD</sequence>
<dbReference type="InterPro" id="IPR051599">
    <property type="entry name" value="Cell_Envelope_Assoc"/>
</dbReference>
<dbReference type="RefSeq" id="WP_138404880.1">
    <property type="nucleotide sequence ID" value="NZ_VBSP01000027.1"/>
</dbReference>
<dbReference type="EMBL" id="VBSP01000027">
    <property type="protein sequence ID" value="TLQ40536.1"/>
    <property type="molecule type" value="Genomic_DNA"/>
</dbReference>
<dbReference type="PANTHER" id="PTHR30336">
    <property type="entry name" value="INNER MEMBRANE PROTEIN, PROBABLE PERMEASE"/>
    <property type="match status" value="1"/>
</dbReference>
<evidence type="ECO:0000313" key="3">
    <source>
        <dbReference type="Proteomes" id="UP000306420"/>
    </source>
</evidence>
<dbReference type="InterPro" id="IPR014729">
    <property type="entry name" value="Rossmann-like_a/b/a_fold"/>
</dbReference>
<dbReference type="GO" id="GO:0043164">
    <property type="term" value="P:Gram-negative-bacterium-type cell wall biogenesis"/>
    <property type="evidence" value="ECO:0007669"/>
    <property type="project" value="TreeGrafter"/>
</dbReference>